<keyword evidence="2" id="KW-0547">Nucleotide-binding</keyword>
<dbReference type="Proteomes" id="UP000288623">
    <property type="component" value="Unassembled WGS sequence"/>
</dbReference>
<comment type="caution">
    <text evidence="5">The sequence shown here is derived from an EMBL/GenBank/DDBJ whole genome shotgun (WGS) entry which is preliminary data.</text>
</comment>
<dbReference type="SUPFAM" id="SSF52540">
    <property type="entry name" value="P-loop containing nucleoside triphosphate hydrolases"/>
    <property type="match status" value="1"/>
</dbReference>
<evidence type="ECO:0000313" key="6">
    <source>
        <dbReference type="Proteomes" id="UP000288623"/>
    </source>
</evidence>
<dbReference type="InterPro" id="IPR027417">
    <property type="entry name" value="P-loop_NTPase"/>
</dbReference>
<dbReference type="CDD" id="cd03260">
    <property type="entry name" value="ABC_PstB_phosphate_transporter"/>
    <property type="match status" value="1"/>
</dbReference>
<dbReference type="PROSITE" id="PS00211">
    <property type="entry name" value="ABC_TRANSPORTER_1"/>
    <property type="match status" value="1"/>
</dbReference>
<reference evidence="5 6" key="1">
    <citation type="submission" date="2014-11" db="EMBL/GenBank/DDBJ databases">
        <title>Genome sequence and analysis of novel Kurthia sp.</title>
        <authorList>
            <person name="Lawson J.N."/>
            <person name="Gonzalez J.E."/>
            <person name="Rinauldi L."/>
            <person name="Xuan Z."/>
            <person name="Firman A."/>
            <person name="Shaddox L."/>
            <person name="Trudeau A."/>
            <person name="Shah S."/>
            <person name="Reiman D."/>
        </authorList>
    </citation>
    <scope>NUCLEOTIDE SEQUENCE [LARGE SCALE GENOMIC DNA]</scope>
    <source>
        <strain evidence="5 6">3B1D</strain>
    </source>
</reference>
<keyword evidence="6" id="KW-1185">Reference proteome</keyword>
<organism evidence="5 6">
    <name type="scientific">Candidatus Kurthia intestinigallinarum</name>
    <dbReference type="NCBI Taxonomy" id="1562256"/>
    <lineage>
        <taxon>Bacteria</taxon>
        <taxon>Bacillati</taxon>
        <taxon>Bacillota</taxon>
        <taxon>Bacilli</taxon>
        <taxon>Bacillales</taxon>
        <taxon>Caryophanaceae</taxon>
        <taxon>Kurthia</taxon>
    </lineage>
</organism>
<evidence type="ECO:0000256" key="3">
    <source>
        <dbReference type="ARBA" id="ARBA00022840"/>
    </source>
</evidence>
<dbReference type="PANTHER" id="PTHR43423:SF1">
    <property type="entry name" value="ABC TRANSPORTER I FAMILY MEMBER 17"/>
    <property type="match status" value="1"/>
</dbReference>
<dbReference type="PANTHER" id="PTHR43423">
    <property type="entry name" value="ABC TRANSPORTER I FAMILY MEMBER 17"/>
    <property type="match status" value="1"/>
</dbReference>
<dbReference type="GO" id="GO:0005315">
    <property type="term" value="F:phosphate transmembrane transporter activity"/>
    <property type="evidence" value="ECO:0007669"/>
    <property type="project" value="InterPro"/>
</dbReference>
<name>A0A433RWZ6_9BACL</name>
<sequence length="238" mass="26498">MTAAITFHNISVTMQDTQIINTISGQFPKGQITTLVGPSGAGKTTILKLCNALLSPTDGTIFYNDQELKTYNPLTLRRCVGMALQDAPMIKGSVYDNLNLPRQLQGETLSKDEAIQALQQVGLDAKNIHKKAHDLSGGQRQKLSIARTLINPTDVLLLDEITSALDPHSVTEIEQLIVTMKQRGVTIIWITHNLEQARRIGDYMWLMHRGQLIESGSIHLLETSQNERVQQFMRGELL</sequence>
<dbReference type="RefSeq" id="WP_126989619.1">
    <property type="nucleotide sequence ID" value="NZ_JTFC01000011.1"/>
</dbReference>
<dbReference type="AlphaFoldDB" id="A0A433RWZ6"/>
<evidence type="ECO:0000256" key="1">
    <source>
        <dbReference type="ARBA" id="ARBA00022448"/>
    </source>
</evidence>
<dbReference type="OrthoDB" id="9804199at2"/>
<dbReference type="PROSITE" id="PS50893">
    <property type="entry name" value="ABC_TRANSPORTER_2"/>
    <property type="match status" value="1"/>
</dbReference>
<protein>
    <submittedName>
        <fullName evidence="5">Amino acid ABC transporter ATP-binding protein</fullName>
    </submittedName>
</protein>
<dbReference type="InterPro" id="IPR003439">
    <property type="entry name" value="ABC_transporter-like_ATP-bd"/>
</dbReference>
<evidence type="ECO:0000256" key="2">
    <source>
        <dbReference type="ARBA" id="ARBA00022741"/>
    </source>
</evidence>
<dbReference type="EMBL" id="JTFC01000011">
    <property type="protein sequence ID" value="RUS57801.1"/>
    <property type="molecule type" value="Genomic_DNA"/>
</dbReference>
<dbReference type="GO" id="GO:0005524">
    <property type="term" value="F:ATP binding"/>
    <property type="evidence" value="ECO:0007669"/>
    <property type="project" value="UniProtKB-KW"/>
</dbReference>
<dbReference type="Gene3D" id="3.40.50.300">
    <property type="entry name" value="P-loop containing nucleotide triphosphate hydrolases"/>
    <property type="match status" value="1"/>
</dbReference>
<keyword evidence="1" id="KW-0813">Transport</keyword>
<evidence type="ECO:0000259" key="4">
    <source>
        <dbReference type="PROSITE" id="PS50893"/>
    </source>
</evidence>
<feature type="domain" description="ABC transporter" evidence="4">
    <location>
        <begin position="5"/>
        <end position="234"/>
    </location>
</feature>
<keyword evidence="3 5" id="KW-0067">ATP-binding</keyword>
<gene>
    <name evidence="5" type="ORF">QI30_03735</name>
</gene>
<dbReference type="InterPro" id="IPR003593">
    <property type="entry name" value="AAA+_ATPase"/>
</dbReference>
<proteinExistence type="predicted"/>
<accession>A0A433RWZ6</accession>
<dbReference type="InterPro" id="IPR017871">
    <property type="entry name" value="ABC_transporter-like_CS"/>
</dbReference>
<dbReference type="GO" id="GO:0016887">
    <property type="term" value="F:ATP hydrolysis activity"/>
    <property type="evidence" value="ECO:0007669"/>
    <property type="project" value="InterPro"/>
</dbReference>
<dbReference type="InterPro" id="IPR005670">
    <property type="entry name" value="PstB-like"/>
</dbReference>
<dbReference type="GO" id="GO:0035435">
    <property type="term" value="P:phosphate ion transmembrane transport"/>
    <property type="evidence" value="ECO:0007669"/>
    <property type="project" value="InterPro"/>
</dbReference>
<dbReference type="GO" id="GO:0016020">
    <property type="term" value="C:membrane"/>
    <property type="evidence" value="ECO:0007669"/>
    <property type="project" value="InterPro"/>
</dbReference>
<dbReference type="SMART" id="SM00382">
    <property type="entry name" value="AAA"/>
    <property type="match status" value="1"/>
</dbReference>
<evidence type="ECO:0000313" key="5">
    <source>
        <dbReference type="EMBL" id="RUS57801.1"/>
    </source>
</evidence>
<dbReference type="Pfam" id="PF00005">
    <property type="entry name" value="ABC_tran"/>
    <property type="match status" value="1"/>
</dbReference>